<keyword evidence="7 12" id="KW-0808">Transferase</keyword>
<gene>
    <name evidence="12" type="primary">ilvE</name>
    <name evidence="13" type="ordered locus">Cfla_3604</name>
</gene>
<dbReference type="Gene3D" id="3.20.10.10">
    <property type="entry name" value="D-amino Acid Aminotransferase, subunit A, domain 2"/>
    <property type="match status" value="1"/>
</dbReference>
<evidence type="ECO:0000256" key="11">
    <source>
        <dbReference type="ARBA" id="ARBA00049229"/>
    </source>
</evidence>
<dbReference type="InterPro" id="IPR005785">
    <property type="entry name" value="B_amino_transI"/>
</dbReference>
<comment type="catalytic activity">
    <reaction evidence="9 12">
        <text>L-valine + 2-oxoglutarate = 3-methyl-2-oxobutanoate + L-glutamate</text>
        <dbReference type="Rhea" id="RHEA:24813"/>
        <dbReference type="ChEBI" id="CHEBI:11851"/>
        <dbReference type="ChEBI" id="CHEBI:16810"/>
        <dbReference type="ChEBI" id="CHEBI:29985"/>
        <dbReference type="ChEBI" id="CHEBI:57762"/>
        <dbReference type="EC" id="2.6.1.42"/>
    </reaction>
</comment>
<proteinExistence type="inferred from homology"/>
<evidence type="ECO:0000256" key="2">
    <source>
        <dbReference type="ARBA" id="ARBA00004824"/>
    </source>
</evidence>
<evidence type="ECO:0000256" key="1">
    <source>
        <dbReference type="ARBA" id="ARBA00001933"/>
    </source>
</evidence>
<dbReference type="FunFam" id="3.20.10.10:FF:000002">
    <property type="entry name" value="D-alanine aminotransferase"/>
    <property type="match status" value="1"/>
</dbReference>
<dbReference type="NCBIfam" id="TIGR01122">
    <property type="entry name" value="ilvE_I"/>
    <property type="match status" value="1"/>
</dbReference>
<dbReference type="STRING" id="446466.Cfla_3604"/>
<evidence type="ECO:0000256" key="5">
    <source>
        <dbReference type="ARBA" id="ARBA00009320"/>
    </source>
</evidence>
<dbReference type="eggNOG" id="COG0115">
    <property type="taxonomic scope" value="Bacteria"/>
</dbReference>
<dbReference type="CDD" id="cd00449">
    <property type="entry name" value="PLPDE_IV"/>
    <property type="match status" value="1"/>
</dbReference>
<evidence type="ECO:0000256" key="7">
    <source>
        <dbReference type="ARBA" id="ARBA00022679"/>
    </source>
</evidence>
<dbReference type="SUPFAM" id="SSF56752">
    <property type="entry name" value="D-aminoacid aminotransferase-like PLP-dependent enzymes"/>
    <property type="match status" value="1"/>
</dbReference>
<keyword evidence="14" id="KW-1185">Reference proteome</keyword>
<dbReference type="GO" id="GO:0009097">
    <property type="term" value="P:isoleucine biosynthetic process"/>
    <property type="evidence" value="ECO:0007669"/>
    <property type="project" value="UniProtKB-UniPathway"/>
</dbReference>
<dbReference type="PANTHER" id="PTHR42743">
    <property type="entry name" value="AMINO-ACID AMINOTRANSFERASE"/>
    <property type="match status" value="1"/>
</dbReference>
<dbReference type="InterPro" id="IPR043131">
    <property type="entry name" value="BCAT-like_N"/>
</dbReference>
<dbReference type="UniPathway" id="UPA00047">
    <property type="reaction ID" value="UER00058"/>
</dbReference>
<comment type="pathway">
    <text evidence="4 12">Amino-acid biosynthesis; L-leucine biosynthesis; L-leucine from 3-methyl-2-oxobutanoate: step 4/4.</text>
</comment>
<dbReference type="UniPathway" id="UPA00049">
    <property type="reaction ID" value="UER00062"/>
</dbReference>
<dbReference type="HOGENOM" id="CLU_020844_3_1_11"/>
<sequence>MPELSQPRSIWFDGAVRPWADAQVHVWTETVLRAASVFEGLRGYWSPDDERHYFVHLDRHVRRLQRSAKVTRIPFRLETDDVLKALTELVLDLGYREDIYVRPTAYLEKGRYTADASGLAGGFFMPVFPSPRERTIDAGVRCQVSSWRRSGDDTAPPRVKAAANYYNLRLARLEAEGNGFDEAILLNAAGKVAETGGASVFVVRDGVAATPAVSDSVLDSITRASALELLRELGLQVEERPVDRTELYVADEVLLTGTLCEITPVVDVDGLPVGDGAPGPVTRQLQTAYYAACRAGSSDARGWLTEGPRVG</sequence>
<evidence type="ECO:0000256" key="4">
    <source>
        <dbReference type="ARBA" id="ARBA00005072"/>
    </source>
</evidence>
<evidence type="ECO:0000256" key="3">
    <source>
        <dbReference type="ARBA" id="ARBA00004931"/>
    </source>
</evidence>
<dbReference type="EC" id="2.6.1.42" evidence="12"/>
<evidence type="ECO:0000256" key="8">
    <source>
        <dbReference type="ARBA" id="ARBA00022898"/>
    </source>
</evidence>
<keyword evidence="12" id="KW-0100">Branched-chain amino acid biosynthesis</keyword>
<evidence type="ECO:0000256" key="9">
    <source>
        <dbReference type="ARBA" id="ARBA00048212"/>
    </source>
</evidence>
<dbReference type="GO" id="GO:0052655">
    <property type="term" value="F:L-valine-2-oxoglutarate transaminase activity"/>
    <property type="evidence" value="ECO:0007669"/>
    <property type="project" value="RHEA"/>
</dbReference>
<dbReference type="NCBIfam" id="NF005146">
    <property type="entry name" value="PRK06606.1"/>
    <property type="match status" value="1"/>
</dbReference>
<dbReference type="Proteomes" id="UP000000849">
    <property type="component" value="Chromosome"/>
</dbReference>
<evidence type="ECO:0000256" key="10">
    <source>
        <dbReference type="ARBA" id="ARBA00048798"/>
    </source>
</evidence>
<comment type="catalytic activity">
    <reaction evidence="10 12">
        <text>L-isoleucine + 2-oxoglutarate = (S)-3-methyl-2-oxopentanoate + L-glutamate</text>
        <dbReference type="Rhea" id="RHEA:24801"/>
        <dbReference type="ChEBI" id="CHEBI:16810"/>
        <dbReference type="ChEBI" id="CHEBI:29985"/>
        <dbReference type="ChEBI" id="CHEBI:35146"/>
        <dbReference type="ChEBI" id="CHEBI:58045"/>
        <dbReference type="EC" id="2.6.1.42"/>
    </reaction>
</comment>
<dbReference type="RefSeq" id="WP_013118803.1">
    <property type="nucleotide sequence ID" value="NC_014151.1"/>
</dbReference>
<dbReference type="PANTHER" id="PTHR42743:SF4">
    <property type="entry name" value="BRANCHED-CHAIN-AMINO-ACID AMINOTRANSFERASE-RELATED"/>
    <property type="match status" value="1"/>
</dbReference>
<comment type="function">
    <text evidence="12">Acts on leucine, isoleucine and valine.</text>
</comment>
<evidence type="ECO:0000313" key="14">
    <source>
        <dbReference type="Proteomes" id="UP000000849"/>
    </source>
</evidence>
<organism evidence="13 14">
    <name type="scientific">Cellulomonas flavigena (strain ATCC 482 / DSM 20109 / BCRC 11376 / JCM 18109 / NBRC 3775 / NCIMB 8073 / NRS 134)</name>
    <dbReference type="NCBI Taxonomy" id="446466"/>
    <lineage>
        <taxon>Bacteria</taxon>
        <taxon>Bacillati</taxon>
        <taxon>Actinomycetota</taxon>
        <taxon>Actinomycetes</taxon>
        <taxon>Micrococcales</taxon>
        <taxon>Cellulomonadaceae</taxon>
        <taxon>Cellulomonas</taxon>
    </lineage>
</organism>
<keyword evidence="12" id="KW-0028">Amino-acid biosynthesis</keyword>
<comment type="cofactor">
    <cofactor evidence="1 12">
        <name>pyridoxal 5'-phosphate</name>
        <dbReference type="ChEBI" id="CHEBI:597326"/>
    </cofactor>
</comment>
<accession>D5UDL9</accession>
<dbReference type="UniPathway" id="UPA00048">
    <property type="reaction ID" value="UER00073"/>
</dbReference>
<name>D5UDL9_CELFN</name>
<dbReference type="GO" id="GO:0052656">
    <property type="term" value="F:L-isoleucine-2-oxoglutarate transaminase activity"/>
    <property type="evidence" value="ECO:0007669"/>
    <property type="project" value="RHEA"/>
</dbReference>
<protein>
    <recommendedName>
        <fullName evidence="12">Branched-chain-amino-acid aminotransferase</fullName>
        <shortName evidence="12">BCAT</shortName>
        <ecNumber evidence="12">2.6.1.42</ecNumber>
    </recommendedName>
</protein>
<keyword evidence="6 12" id="KW-0032">Aminotransferase</keyword>
<dbReference type="GO" id="GO:0052654">
    <property type="term" value="F:L-leucine-2-oxoglutarate transaminase activity"/>
    <property type="evidence" value="ECO:0007669"/>
    <property type="project" value="RHEA"/>
</dbReference>
<dbReference type="KEGG" id="cfl:Cfla_3604"/>
<evidence type="ECO:0000256" key="6">
    <source>
        <dbReference type="ARBA" id="ARBA00022576"/>
    </source>
</evidence>
<dbReference type="InterPro" id="IPR043132">
    <property type="entry name" value="BCAT-like_C"/>
</dbReference>
<dbReference type="GO" id="GO:0009099">
    <property type="term" value="P:L-valine biosynthetic process"/>
    <property type="evidence" value="ECO:0007669"/>
    <property type="project" value="UniProtKB-UniPathway"/>
</dbReference>
<dbReference type="InterPro" id="IPR050571">
    <property type="entry name" value="Class-IV_PLP-Dep_Aminotrnsfr"/>
</dbReference>
<comment type="pathway">
    <text evidence="2 12">Amino-acid biosynthesis; L-isoleucine biosynthesis; L-isoleucine from 2-oxobutanoate: step 4/4.</text>
</comment>
<evidence type="ECO:0000313" key="13">
    <source>
        <dbReference type="EMBL" id="ADG76475.1"/>
    </source>
</evidence>
<dbReference type="InterPro" id="IPR036038">
    <property type="entry name" value="Aminotransferase-like"/>
</dbReference>
<dbReference type="InterPro" id="IPR001544">
    <property type="entry name" value="Aminotrans_IV"/>
</dbReference>
<dbReference type="Gene3D" id="3.30.470.10">
    <property type="match status" value="1"/>
</dbReference>
<dbReference type="AlphaFoldDB" id="D5UDL9"/>
<reference evidence="13 14" key="1">
    <citation type="journal article" date="2010" name="Stand. Genomic Sci.">
        <title>Complete genome sequence of Cellulomonas flavigena type strain (134).</title>
        <authorList>
            <person name="Abt B."/>
            <person name="Foster B."/>
            <person name="Lapidus A."/>
            <person name="Clum A."/>
            <person name="Sun H."/>
            <person name="Pukall R."/>
            <person name="Lucas S."/>
            <person name="Glavina Del Rio T."/>
            <person name="Nolan M."/>
            <person name="Tice H."/>
            <person name="Cheng J.F."/>
            <person name="Pitluck S."/>
            <person name="Liolios K."/>
            <person name="Ivanova N."/>
            <person name="Mavromatis K."/>
            <person name="Ovchinnikova G."/>
            <person name="Pati A."/>
            <person name="Goodwin L."/>
            <person name="Chen A."/>
            <person name="Palaniappan K."/>
            <person name="Land M."/>
            <person name="Hauser L."/>
            <person name="Chang Y.J."/>
            <person name="Jeffries C.D."/>
            <person name="Rohde M."/>
            <person name="Goker M."/>
            <person name="Woyke T."/>
            <person name="Bristow J."/>
            <person name="Eisen J.A."/>
            <person name="Markowitz V."/>
            <person name="Hugenholtz P."/>
            <person name="Kyrpides N.C."/>
            <person name="Klenk H.P."/>
        </authorList>
    </citation>
    <scope>NUCLEOTIDE SEQUENCE [LARGE SCALE GENOMIC DNA]</scope>
    <source>
        <strain evidence="14">ATCC 482 / DSM 20109 / BCRC 11376 / JCM 18109 / NBRC 3775 / NCIMB 8073 / NRS 134</strain>
    </source>
</reference>
<comment type="pathway">
    <text evidence="3 12">Amino-acid biosynthesis; L-valine biosynthesis; L-valine from pyruvate: step 4/4.</text>
</comment>
<dbReference type="GO" id="GO:0009098">
    <property type="term" value="P:L-leucine biosynthetic process"/>
    <property type="evidence" value="ECO:0007669"/>
    <property type="project" value="UniProtKB-UniPathway"/>
</dbReference>
<dbReference type="Pfam" id="PF01063">
    <property type="entry name" value="Aminotran_4"/>
    <property type="match status" value="1"/>
</dbReference>
<keyword evidence="8 12" id="KW-0663">Pyridoxal phosphate</keyword>
<comment type="similarity">
    <text evidence="5 12">Belongs to the class-IV pyridoxal-phosphate-dependent aminotransferase family.</text>
</comment>
<dbReference type="EMBL" id="CP001964">
    <property type="protein sequence ID" value="ADG76475.1"/>
    <property type="molecule type" value="Genomic_DNA"/>
</dbReference>
<evidence type="ECO:0000256" key="12">
    <source>
        <dbReference type="RuleBase" id="RU364094"/>
    </source>
</evidence>
<comment type="catalytic activity">
    <reaction evidence="11 12">
        <text>L-leucine + 2-oxoglutarate = 4-methyl-2-oxopentanoate + L-glutamate</text>
        <dbReference type="Rhea" id="RHEA:18321"/>
        <dbReference type="ChEBI" id="CHEBI:16810"/>
        <dbReference type="ChEBI" id="CHEBI:17865"/>
        <dbReference type="ChEBI" id="CHEBI:29985"/>
        <dbReference type="ChEBI" id="CHEBI:57427"/>
        <dbReference type="EC" id="2.6.1.42"/>
    </reaction>
</comment>